<feature type="transmembrane region" description="Helical" evidence="2">
    <location>
        <begin position="6"/>
        <end position="27"/>
    </location>
</feature>
<gene>
    <name evidence="3" type="ORF">KIPB_010339</name>
</gene>
<evidence type="ECO:0000313" key="3">
    <source>
        <dbReference type="EMBL" id="GIQ88155.1"/>
    </source>
</evidence>
<keyword evidence="2" id="KW-0472">Membrane</keyword>
<name>A0A9K3GMV8_9EUKA</name>
<evidence type="ECO:0000256" key="1">
    <source>
        <dbReference type="SAM" id="MobiDB-lite"/>
    </source>
</evidence>
<reference evidence="3 4" key="1">
    <citation type="journal article" date="2018" name="PLoS ONE">
        <title>The draft genome of Kipferlia bialata reveals reductive genome evolution in fornicate parasites.</title>
        <authorList>
            <person name="Tanifuji G."/>
            <person name="Takabayashi S."/>
            <person name="Kume K."/>
            <person name="Takagi M."/>
            <person name="Nakayama T."/>
            <person name="Kamikawa R."/>
            <person name="Inagaki Y."/>
            <person name="Hashimoto T."/>
        </authorList>
    </citation>
    <scope>NUCLEOTIDE SEQUENCE [LARGE SCALE GENOMIC DNA]</scope>
    <source>
        <strain evidence="3">NY0173</strain>
    </source>
</reference>
<feature type="non-terminal residue" evidence="3">
    <location>
        <position position="1"/>
    </location>
</feature>
<evidence type="ECO:0000313" key="4">
    <source>
        <dbReference type="Proteomes" id="UP000265618"/>
    </source>
</evidence>
<keyword evidence="4" id="KW-1185">Reference proteome</keyword>
<keyword evidence="2" id="KW-0812">Transmembrane</keyword>
<proteinExistence type="predicted"/>
<feature type="compositionally biased region" description="Acidic residues" evidence="1">
    <location>
        <begin position="54"/>
        <end position="70"/>
    </location>
</feature>
<dbReference type="Proteomes" id="UP000265618">
    <property type="component" value="Unassembled WGS sequence"/>
</dbReference>
<protein>
    <submittedName>
        <fullName evidence="3">Uncharacterized protein</fullName>
    </submittedName>
</protein>
<dbReference type="EMBL" id="BDIP01003817">
    <property type="protein sequence ID" value="GIQ88155.1"/>
    <property type="molecule type" value="Genomic_DNA"/>
</dbReference>
<feature type="compositionally biased region" description="Basic and acidic residues" evidence="1">
    <location>
        <begin position="32"/>
        <end position="53"/>
    </location>
</feature>
<feature type="transmembrane region" description="Helical" evidence="2">
    <location>
        <begin position="76"/>
        <end position="95"/>
    </location>
</feature>
<accession>A0A9K3GMV8</accession>
<organism evidence="3 4">
    <name type="scientific">Kipferlia bialata</name>
    <dbReference type="NCBI Taxonomy" id="797122"/>
    <lineage>
        <taxon>Eukaryota</taxon>
        <taxon>Metamonada</taxon>
        <taxon>Carpediemonas-like organisms</taxon>
        <taxon>Kipferlia</taxon>
    </lineage>
</organism>
<keyword evidence="2" id="KW-1133">Transmembrane helix</keyword>
<feature type="region of interest" description="Disordered" evidence="1">
    <location>
        <begin position="32"/>
        <end position="71"/>
    </location>
</feature>
<feature type="transmembrane region" description="Helical" evidence="2">
    <location>
        <begin position="101"/>
        <end position="122"/>
    </location>
</feature>
<evidence type="ECO:0000256" key="2">
    <source>
        <dbReference type="SAM" id="Phobius"/>
    </source>
</evidence>
<sequence length="124" mass="14289">ERRVNMAVAWVLGFLIAWLSSGSGRLFEMRDARKAKDEEREESRAKPSRQREREEEEDMDEEEEAEEDTSNDSIPCLVLGYLAAALHFLAALLSFDVNVSLSWLIMPQGILAVLAVLFYLWFRH</sequence>
<comment type="caution">
    <text evidence="3">The sequence shown here is derived from an EMBL/GenBank/DDBJ whole genome shotgun (WGS) entry which is preliminary data.</text>
</comment>
<dbReference type="AlphaFoldDB" id="A0A9K3GMV8"/>